<dbReference type="AlphaFoldDB" id="A0A1M5M0Q2"/>
<reference evidence="4" key="1">
    <citation type="submission" date="2016-11" db="EMBL/GenBank/DDBJ databases">
        <authorList>
            <person name="Varghese N."/>
            <person name="Submissions S."/>
        </authorList>
    </citation>
    <scope>NUCLEOTIDE SEQUENCE [LARGE SCALE GENOMIC DNA]</scope>
    <source>
        <strain evidence="4">DSM 11003</strain>
    </source>
</reference>
<evidence type="ECO:0000313" key="3">
    <source>
        <dbReference type="EMBL" id="SHG70253.1"/>
    </source>
</evidence>
<feature type="non-terminal residue" evidence="3">
    <location>
        <position position="1"/>
    </location>
</feature>
<gene>
    <name evidence="3" type="ORF">SAMN02745221_00799</name>
</gene>
<evidence type="ECO:0000259" key="2">
    <source>
        <dbReference type="Pfam" id="PF13751"/>
    </source>
</evidence>
<dbReference type="RefSeq" id="WP_423230195.1">
    <property type="nucleotide sequence ID" value="NZ_FQWY01000009.1"/>
</dbReference>
<feature type="transmembrane region" description="Helical" evidence="1">
    <location>
        <begin position="106"/>
        <end position="128"/>
    </location>
</feature>
<keyword evidence="4" id="KW-1185">Reference proteome</keyword>
<sequence length="129" mass="15095">ETIERVFADAKEKHGMRYTNLRGLRKVGDYLTLLFACMNLKKLATWKRKQKELPPVTPVYGVFLFSNFGFWYILHIISHVKKKTAFRLAPLKAVLSTICNREKLPVIFLLYAGFCLIIQNKIMLYFFMG</sequence>
<dbReference type="EMBL" id="FQWY01000009">
    <property type="protein sequence ID" value="SHG70253.1"/>
    <property type="molecule type" value="Genomic_DNA"/>
</dbReference>
<evidence type="ECO:0000313" key="4">
    <source>
        <dbReference type="Proteomes" id="UP000242329"/>
    </source>
</evidence>
<keyword evidence="1" id="KW-0812">Transmembrane</keyword>
<keyword evidence="1" id="KW-1133">Transmembrane helix</keyword>
<keyword evidence="1" id="KW-0472">Membrane</keyword>
<dbReference type="Proteomes" id="UP000242329">
    <property type="component" value="Unassembled WGS sequence"/>
</dbReference>
<evidence type="ECO:0000256" key="1">
    <source>
        <dbReference type="SAM" id="Phobius"/>
    </source>
</evidence>
<dbReference type="InterPro" id="IPR025668">
    <property type="entry name" value="Tnp_DDE_dom"/>
</dbReference>
<accession>A0A1M5M0Q2</accession>
<organism evidence="3 4">
    <name type="scientific">Thermosyntropha lipolytica DSM 11003</name>
    <dbReference type="NCBI Taxonomy" id="1123382"/>
    <lineage>
        <taxon>Bacteria</taxon>
        <taxon>Bacillati</taxon>
        <taxon>Bacillota</taxon>
        <taxon>Clostridia</taxon>
        <taxon>Eubacteriales</taxon>
        <taxon>Syntrophomonadaceae</taxon>
        <taxon>Thermosyntropha</taxon>
    </lineage>
</organism>
<dbReference type="Pfam" id="PF13751">
    <property type="entry name" value="DDE_Tnp_1_6"/>
    <property type="match status" value="1"/>
</dbReference>
<proteinExistence type="predicted"/>
<feature type="domain" description="Transposase DDE" evidence="2">
    <location>
        <begin position="2"/>
        <end position="44"/>
    </location>
</feature>
<protein>
    <submittedName>
        <fullName evidence="3">Transposase DDE domain-containing protein</fullName>
    </submittedName>
</protein>
<feature type="transmembrane region" description="Helical" evidence="1">
    <location>
        <begin position="59"/>
        <end position="77"/>
    </location>
</feature>
<name>A0A1M5M0Q2_9FIRM</name>